<dbReference type="InterPro" id="IPR003871">
    <property type="entry name" value="RFA1B/D_OB_1st"/>
</dbReference>
<keyword evidence="4" id="KW-1185">Reference proteome</keyword>
<gene>
    <name evidence="3" type="ORF">POM88_030457</name>
</gene>
<dbReference type="PANTHER" id="PTHR47165">
    <property type="entry name" value="OS03G0429900 PROTEIN"/>
    <property type="match status" value="1"/>
</dbReference>
<feature type="region of interest" description="Disordered" evidence="1">
    <location>
        <begin position="1"/>
        <end position="44"/>
    </location>
</feature>
<feature type="domain" description="Replication protein A 70 kDa DNA-binding subunit B/D first OB fold" evidence="2">
    <location>
        <begin position="568"/>
        <end position="660"/>
    </location>
</feature>
<dbReference type="PANTHER" id="PTHR47165:SF4">
    <property type="entry name" value="OS03G0429900 PROTEIN"/>
    <property type="match status" value="1"/>
</dbReference>
<dbReference type="EMBL" id="JAUIZM010000007">
    <property type="protein sequence ID" value="KAK1374264.1"/>
    <property type="molecule type" value="Genomic_DNA"/>
</dbReference>
<evidence type="ECO:0000256" key="1">
    <source>
        <dbReference type="SAM" id="MobiDB-lite"/>
    </source>
</evidence>
<evidence type="ECO:0000313" key="4">
    <source>
        <dbReference type="Proteomes" id="UP001237642"/>
    </source>
</evidence>
<proteinExistence type="predicted"/>
<dbReference type="SUPFAM" id="SSF50249">
    <property type="entry name" value="Nucleic acid-binding proteins"/>
    <property type="match status" value="1"/>
</dbReference>
<feature type="compositionally biased region" description="Basic residues" evidence="1">
    <location>
        <begin position="19"/>
        <end position="37"/>
    </location>
</feature>
<dbReference type="Gene3D" id="2.40.50.140">
    <property type="entry name" value="Nucleic acid-binding proteins"/>
    <property type="match status" value="1"/>
</dbReference>
<dbReference type="Pfam" id="PF02721">
    <property type="entry name" value="DUF223"/>
    <property type="match status" value="1"/>
</dbReference>
<dbReference type="InterPro" id="IPR012340">
    <property type="entry name" value="NA-bd_OB-fold"/>
</dbReference>
<sequence length="741" mass="84193">MNVAVDINSGTKQNEKHVGRPHTKSKSSTKNSGKGRGRPVGQNIVPNIVKEMISRQNNDSPTPSLKHQHSGVDYHKTVHAKGKNSNQTEQALFDVIVNKDYDVCDKKLEEFKKIDVSKVTYSASLPSELYIRRNHHTKEKSAQLSKPVCSPLSDITNTPAQRGLVAGLSSFKSNVTKRSIGSVVDVNDPRAKSKRPFTNITNSSEHIIKSLERIDKENIGNKTNTISKKVNENRYVQENCRETATSGGRVRTVTPKRLESQFNEEGSSSLHMILHSSTVPSKMQQDDQEEFERYESTYISVSEDEISDYDVDYEDIGNCDSEEDLSNLDERHNVKFHTSESTSKNIDLPPCPEYKSLGFPTKTCKKISQLHSHHNCGRYDILYKQRELSENPNLKLNEEQLQNYALAEIERMLNTLGKSLIHFPTIPMPSTIYLDKCINRLILEERSYDTSKMHDEHKDLVSKLNIEQKRVYDAVIQSVYEATLLPGGNSDTERRRIQQFSEWILSLGDGKVTAATNESDCSINVPPEFCIQSETVDINELIYTVFPDLVSSYSNVDYLRERMGSLTYDRLDALDESKVSWTIKVVVTRTWNTLTKETGVLKAHNLILLDDTNNHMHAVVRPEIWKYFGPNIHEGTMYRISNFVVKEAIGKLRPVSSRYSHKVAIWGELAEFARNMLEMEAEQLRIILISSIRILKTNGHIVISCSSSTKVYVNLEYDDVIKMRQRLLEEGYVAVGDHAAN</sequence>
<reference evidence="3" key="2">
    <citation type="submission" date="2023-05" db="EMBL/GenBank/DDBJ databases">
        <authorList>
            <person name="Schelkunov M.I."/>
        </authorList>
    </citation>
    <scope>NUCLEOTIDE SEQUENCE</scope>
    <source>
        <strain evidence="3">Hsosn_3</strain>
        <tissue evidence="3">Leaf</tissue>
    </source>
</reference>
<reference evidence="3" key="1">
    <citation type="submission" date="2023-02" db="EMBL/GenBank/DDBJ databases">
        <title>Genome of toxic invasive species Heracleum sosnowskyi carries increased number of genes despite the absence of recent whole-genome duplications.</title>
        <authorList>
            <person name="Schelkunov M."/>
            <person name="Shtratnikova V."/>
            <person name="Makarenko M."/>
            <person name="Klepikova A."/>
            <person name="Omelchenko D."/>
            <person name="Novikova G."/>
            <person name="Obukhova E."/>
            <person name="Bogdanov V."/>
            <person name="Penin A."/>
            <person name="Logacheva M."/>
        </authorList>
    </citation>
    <scope>NUCLEOTIDE SEQUENCE</scope>
    <source>
        <strain evidence="3">Hsosn_3</strain>
        <tissue evidence="3">Leaf</tissue>
    </source>
</reference>
<organism evidence="3 4">
    <name type="scientific">Heracleum sosnowskyi</name>
    <dbReference type="NCBI Taxonomy" id="360622"/>
    <lineage>
        <taxon>Eukaryota</taxon>
        <taxon>Viridiplantae</taxon>
        <taxon>Streptophyta</taxon>
        <taxon>Embryophyta</taxon>
        <taxon>Tracheophyta</taxon>
        <taxon>Spermatophyta</taxon>
        <taxon>Magnoliopsida</taxon>
        <taxon>eudicotyledons</taxon>
        <taxon>Gunneridae</taxon>
        <taxon>Pentapetalae</taxon>
        <taxon>asterids</taxon>
        <taxon>campanulids</taxon>
        <taxon>Apiales</taxon>
        <taxon>Apiaceae</taxon>
        <taxon>Apioideae</taxon>
        <taxon>apioid superclade</taxon>
        <taxon>Tordylieae</taxon>
        <taxon>Tordyliinae</taxon>
        <taxon>Heracleum</taxon>
    </lineage>
</organism>
<comment type="caution">
    <text evidence="3">The sequence shown here is derived from an EMBL/GenBank/DDBJ whole genome shotgun (WGS) entry which is preliminary data.</text>
</comment>
<evidence type="ECO:0000259" key="2">
    <source>
        <dbReference type="Pfam" id="PF02721"/>
    </source>
</evidence>
<protein>
    <recommendedName>
        <fullName evidence="2">Replication protein A 70 kDa DNA-binding subunit B/D first OB fold domain-containing protein</fullName>
    </recommendedName>
</protein>
<dbReference type="Proteomes" id="UP001237642">
    <property type="component" value="Unassembled WGS sequence"/>
</dbReference>
<name>A0AAD8HWX0_9APIA</name>
<dbReference type="AlphaFoldDB" id="A0AAD8HWX0"/>
<accession>A0AAD8HWX0</accession>
<evidence type="ECO:0000313" key="3">
    <source>
        <dbReference type="EMBL" id="KAK1374264.1"/>
    </source>
</evidence>